<proteinExistence type="predicted"/>
<sequence>MRDSCWKFIQSIEKTEPIQIKSDYLKLFGADFEAVQILKECIASEQPELENIRAKSEENRHMSDKLKAMYLERQQIIDEYEVIFLHL</sequence>
<accession>A0A9N9MA94</accession>
<gene>
    <name evidence="1" type="ORF">CEUTPL_LOCUS1359</name>
</gene>
<protein>
    <submittedName>
        <fullName evidence="1">Uncharacterized protein</fullName>
    </submittedName>
</protein>
<dbReference type="Proteomes" id="UP001152799">
    <property type="component" value="Chromosome 1"/>
</dbReference>
<dbReference type="EMBL" id="OU892277">
    <property type="protein sequence ID" value="CAG9760636.1"/>
    <property type="molecule type" value="Genomic_DNA"/>
</dbReference>
<keyword evidence="2" id="KW-1185">Reference proteome</keyword>
<dbReference type="AlphaFoldDB" id="A0A9N9MA94"/>
<organism evidence="1 2">
    <name type="scientific">Ceutorhynchus assimilis</name>
    <name type="common">cabbage seed weevil</name>
    <dbReference type="NCBI Taxonomy" id="467358"/>
    <lineage>
        <taxon>Eukaryota</taxon>
        <taxon>Metazoa</taxon>
        <taxon>Ecdysozoa</taxon>
        <taxon>Arthropoda</taxon>
        <taxon>Hexapoda</taxon>
        <taxon>Insecta</taxon>
        <taxon>Pterygota</taxon>
        <taxon>Neoptera</taxon>
        <taxon>Endopterygota</taxon>
        <taxon>Coleoptera</taxon>
        <taxon>Polyphaga</taxon>
        <taxon>Cucujiformia</taxon>
        <taxon>Curculionidae</taxon>
        <taxon>Ceutorhynchinae</taxon>
        <taxon>Ceutorhynchus</taxon>
    </lineage>
</organism>
<evidence type="ECO:0000313" key="2">
    <source>
        <dbReference type="Proteomes" id="UP001152799"/>
    </source>
</evidence>
<name>A0A9N9MA94_9CUCU</name>
<evidence type="ECO:0000313" key="1">
    <source>
        <dbReference type="EMBL" id="CAG9760636.1"/>
    </source>
</evidence>
<reference evidence="1" key="1">
    <citation type="submission" date="2022-01" db="EMBL/GenBank/DDBJ databases">
        <authorList>
            <person name="King R."/>
        </authorList>
    </citation>
    <scope>NUCLEOTIDE SEQUENCE</scope>
</reference>